<evidence type="ECO:0000256" key="8">
    <source>
        <dbReference type="ARBA" id="ARBA00023146"/>
    </source>
</evidence>
<dbReference type="EMBL" id="OE843504">
    <property type="protein sequence ID" value="CAD7603305.1"/>
    <property type="molecule type" value="Genomic_DNA"/>
</dbReference>
<evidence type="ECO:0000256" key="9">
    <source>
        <dbReference type="ARBA" id="ARBA00030268"/>
    </source>
</evidence>
<dbReference type="NCBIfam" id="TIGR00233">
    <property type="entry name" value="trpS"/>
    <property type="match status" value="1"/>
</dbReference>
<dbReference type="PRINTS" id="PR01039">
    <property type="entry name" value="TRNASYNTHTRP"/>
</dbReference>
<name>A0A7R9PQD8_TIMGE</name>
<dbReference type="InterPro" id="IPR014729">
    <property type="entry name" value="Rossmann-like_a/b/a_fold"/>
</dbReference>
<dbReference type="PANTHER" id="PTHR43766:SF1">
    <property type="entry name" value="TRYPTOPHAN--TRNA LIGASE, MITOCHONDRIAL"/>
    <property type="match status" value="1"/>
</dbReference>
<dbReference type="PANTHER" id="PTHR43766">
    <property type="entry name" value="TRYPTOPHAN--TRNA LIGASE, MITOCHONDRIAL"/>
    <property type="match status" value="1"/>
</dbReference>
<dbReference type="AlphaFoldDB" id="A0A7R9PQD8"/>
<keyword evidence="8 10" id="KW-0030">Aminoacyl-tRNA synthetase</keyword>
<dbReference type="Gene3D" id="1.10.240.10">
    <property type="entry name" value="Tyrosyl-Transfer RNA Synthetase"/>
    <property type="match status" value="1"/>
</dbReference>
<dbReference type="GO" id="GO:0005524">
    <property type="term" value="F:ATP binding"/>
    <property type="evidence" value="ECO:0007669"/>
    <property type="project" value="UniProtKB-KW"/>
</dbReference>
<evidence type="ECO:0000256" key="7">
    <source>
        <dbReference type="ARBA" id="ARBA00022917"/>
    </source>
</evidence>
<evidence type="ECO:0000256" key="4">
    <source>
        <dbReference type="ARBA" id="ARBA00022598"/>
    </source>
</evidence>
<dbReference type="GO" id="GO:0070183">
    <property type="term" value="P:mitochondrial tryptophanyl-tRNA aminoacylation"/>
    <property type="evidence" value="ECO:0007669"/>
    <property type="project" value="TreeGrafter"/>
</dbReference>
<organism evidence="11">
    <name type="scientific">Timema genevievae</name>
    <name type="common">Walking stick</name>
    <dbReference type="NCBI Taxonomy" id="629358"/>
    <lineage>
        <taxon>Eukaryota</taxon>
        <taxon>Metazoa</taxon>
        <taxon>Ecdysozoa</taxon>
        <taxon>Arthropoda</taxon>
        <taxon>Hexapoda</taxon>
        <taxon>Insecta</taxon>
        <taxon>Pterygota</taxon>
        <taxon>Neoptera</taxon>
        <taxon>Polyneoptera</taxon>
        <taxon>Phasmatodea</taxon>
        <taxon>Timematodea</taxon>
        <taxon>Timematoidea</taxon>
        <taxon>Timematidae</taxon>
        <taxon>Timema</taxon>
    </lineage>
</organism>
<dbReference type="InterPro" id="IPR002305">
    <property type="entry name" value="aa-tRNA-synth_Ic"/>
</dbReference>
<evidence type="ECO:0000256" key="5">
    <source>
        <dbReference type="ARBA" id="ARBA00022741"/>
    </source>
</evidence>
<evidence type="ECO:0000256" key="2">
    <source>
        <dbReference type="ARBA" id="ARBA00005594"/>
    </source>
</evidence>
<accession>A0A7R9PQD8</accession>
<dbReference type="Pfam" id="PF00579">
    <property type="entry name" value="tRNA-synt_1b"/>
    <property type="match status" value="1"/>
</dbReference>
<dbReference type="FunFam" id="1.10.240.10:FF:000002">
    <property type="entry name" value="Tryptophan--tRNA ligase"/>
    <property type="match status" value="1"/>
</dbReference>
<comment type="similarity">
    <text evidence="2 10">Belongs to the class-I aminoacyl-tRNA synthetase family.</text>
</comment>
<evidence type="ECO:0000256" key="3">
    <source>
        <dbReference type="ARBA" id="ARBA00013161"/>
    </source>
</evidence>
<keyword evidence="6 10" id="KW-0067">ATP-binding</keyword>
<dbReference type="SUPFAM" id="SSF52374">
    <property type="entry name" value="Nucleotidylyl transferase"/>
    <property type="match status" value="1"/>
</dbReference>
<evidence type="ECO:0000256" key="1">
    <source>
        <dbReference type="ARBA" id="ARBA00004173"/>
    </source>
</evidence>
<keyword evidence="5 10" id="KW-0547">Nucleotide-binding</keyword>
<keyword evidence="7 10" id="KW-0648">Protein biosynthesis</keyword>
<dbReference type="Gene3D" id="3.40.50.620">
    <property type="entry name" value="HUPs"/>
    <property type="match status" value="1"/>
</dbReference>
<keyword evidence="4 10" id="KW-0436">Ligase</keyword>
<dbReference type="InterPro" id="IPR002306">
    <property type="entry name" value="Trp-tRNA-ligase"/>
</dbReference>
<reference evidence="11" key="1">
    <citation type="submission" date="2020-11" db="EMBL/GenBank/DDBJ databases">
        <authorList>
            <person name="Tran Van P."/>
        </authorList>
    </citation>
    <scope>NUCLEOTIDE SEQUENCE</scope>
</reference>
<dbReference type="InterPro" id="IPR050203">
    <property type="entry name" value="Trp-tRNA_synthetase"/>
</dbReference>
<evidence type="ECO:0000256" key="10">
    <source>
        <dbReference type="RuleBase" id="RU363036"/>
    </source>
</evidence>
<dbReference type="GO" id="GO:0004830">
    <property type="term" value="F:tryptophan-tRNA ligase activity"/>
    <property type="evidence" value="ECO:0007669"/>
    <property type="project" value="UniProtKB-EC"/>
</dbReference>
<gene>
    <name evidence="11" type="ORF">TGEB3V08_LOCUS8712</name>
</gene>
<evidence type="ECO:0000313" key="11">
    <source>
        <dbReference type="EMBL" id="CAD7603305.1"/>
    </source>
</evidence>
<sequence length="353" mass="39424">MTATLLSCGISPEKSILFQQSRVSQHVELCWVLGSLTTMARLGHLPQFKEKSARLKEVPLGIFIYPVLQAADILLYKGTHVPVGEDQLQHLQLAQHLARTFNNRFGETFPVPKAIIGEDSIGRLKSLRDPLKKMSKSDADPRSRIELTDSSEAILDKCKKAITDFTSAVTFDPRERPGIANLITIHSMLSGINPEDICKESAHLDTGKYKLVVAKVVEDKLSPIREKIRDLMSRPQYLEDVLEEGAEKASSIAELTWQDILRKLTCEVPNTELQPTKAPAIPERLSVLPPEPQKIHRPSPQMGINLSAEDDSTPIKRPVPAPIQPTFVEISETPLHVLRRSSRRTKPPEILNL</sequence>
<comment type="subcellular location">
    <subcellularLocation>
        <location evidence="1">Mitochondrion</location>
    </subcellularLocation>
</comment>
<protein>
    <recommendedName>
        <fullName evidence="3">tryptophan--tRNA ligase</fullName>
        <ecNumber evidence="3">6.1.1.2</ecNumber>
    </recommendedName>
    <alternativeName>
        <fullName evidence="9">Tryptophanyl-tRNA synthetase</fullName>
    </alternativeName>
</protein>
<dbReference type="GO" id="GO:0005759">
    <property type="term" value="C:mitochondrial matrix"/>
    <property type="evidence" value="ECO:0007669"/>
    <property type="project" value="TreeGrafter"/>
</dbReference>
<dbReference type="EC" id="6.1.1.2" evidence="3"/>
<evidence type="ECO:0000256" key="6">
    <source>
        <dbReference type="ARBA" id="ARBA00022840"/>
    </source>
</evidence>
<proteinExistence type="inferred from homology"/>